<dbReference type="EMBL" id="JAFLNC010000003">
    <property type="protein sequence ID" value="MBO0334014.1"/>
    <property type="molecule type" value="Genomic_DNA"/>
</dbReference>
<accession>A0ABS3F6L1</accession>
<name>A0ABS3F6L1_9PROT</name>
<dbReference type="InterPro" id="IPR003439">
    <property type="entry name" value="ABC_transporter-like_ATP-bd"/>
</dbReference>
<evidence type="ECO:0000259" key="4">
    <source>
        <dbReference type="PROSITE" id="PS50893"/>
    </source>
</evidence>
<comment type="caution">
    <text evidence="5">The sequence shown here is derived from an EMBL/GenBank/DDBJ whole genome shotgun (WGS) entry which is preliminary data.</text>
</comment>
<keyword evidence="1" id="KW-0813">Transport</keyword>
<dbReference type="Proteomes" id="UP000664761">
    <property type="component" value="Unassembled WGS sequence"/>
</dbReference>
<gene>
    <name evidence="5" type="ORF">J0X12_10325</name>
</gene>
<evidence type="ECO:0000256" key="2">
    <source>
        <dbReference type="ARBA" id="ARBA00022741"/>
    </source>
</evidence>
<feature type="domain" description="ABC transporter" evidence="4">
    <location>
        <begin position="2"/>
        <end position="240"/>
    </location>
</feature>
<dbReference type="PROSITE" id="PS50893">
    <property type="entry name" value="ABC_TRANSPORTER_2"/>
    <property type="match status" value="1"/>
</dbReference>
<dbReference type="InterPro" id="IPR051120">
    <property type="entry name" value="ABC_AA/LPS_Transport"/>
</dbReference>
<keyword evidence="2" id="KW-0547">Nucleotide-binding</keyword>
<dbReference type="SMART" id="SM00382">
    <property type="entry name" value="AAA"/>
    <property type="match status" value="1"/>
</dbReference>
<dbReference type="InterPro" id="IPR027417">
    <property type="entry name" value="P-loop_NTPase"/>
</dbReference>
<proteinExistence type="predicted"/>
<organism evidence="5 6">
    <name type="scientific">Sneathiella sedimenti</name>
    <dbReference type="NCBI Taxonomy" id="2816034"/>
    <lineage>
        <taxon>Bacteria</taxon>
        <taxon>Pseudomonadati</taxon>
        <taxon>Pseudomonadota</taxon>
        <taxon>Alphaproteobacteria</taxon>
        <taxon>Sneathiellales</taxon>
        <taxon>Sneathiellaceae</taxon>
        <taxon>Sneathiella</taxon>
    </lineage>
</organism>
<dbReference type="CDD" id="cd03219">
    <property type="entry name" value="ABC_Mj1267_LivG_branched"/>
    <property type="match status" value="1"/>
</dbReference>
<dbReference type="GO" id="GO:0005524">
    <property type="term" value="F:ATP binding"/>
    <property type="evidence" value="ECO:0007669"/>
    <property type="project" value="UniProtKB-KW"/>
</dbReference>
<evidence type="ECO:0000256" key="1">
    <source>
        <dbReference type="ARBA" id="ARBA00022448"/>
    </source>
</evidence>
<sequence length="242" mass="27146">MLQIENLHKKFGGLTVMDGLDLNVAKGETRCIIGPNGTGKTTLFNLITGRIKPDSGEINIGGRNVVSRRIYEIARLGVSRKFQSPTIFGDLSVEDNLIIAAMGRRRLNDLIFSRRHGADSRIEEILEKLEFGELRNQRSGDLSHGQRQWLEIGMVLLNDPDLILLDEPTAGMTLAETARTADLIRQVLQGKTTLVIEHDIAFVRRLEAPVTVLFRGKVMREGSFEEIAEDEQVRRIYLGENP</sequence>
<dbReference type="SUPFAM" id="SSF52540">
    <property type="entry name" value="P-loop containing nucleoside triphosphate hydrolases"/>
    <property type="match status" value="1"/>
</dbReference>
<protein>
    <submittedName>
        <fullName evidence="5">ATP-binding cassette domain-containing protein</fullName>
    </submittedName>
</protein>
<keyword evidence="3 5" id="KW-0067">ATP-binding</keyword>
<dbReference type="Gene3D" id="3.40.50.300">
    <property type="entry name" value="P-loop containing nucleotide triphosphate hydrolases"/>
    <property type="match status" value="1"/>
</dbReference>
<dbReference type="Pfam" id="PF00005">
    <property type="entry name" value="ABC_tran"/>
    <property type="match status" value="1"/>
</dbReference>
<dbReference type="PANTHER" id="PTHR45772">
    <property type="entry name" value="CONSERVED COMPONENT OF ABC TRANSPORTER FOR NATURAL AMINO ACIDS-RELATED"/>
    <property type="match status" value="1"/>
</dbReference>
<dbReference type="PANTHER" id="PTHR45772:SF8">
    <property type="entry name" value="HIGH-AFFINITY BRANCHED-CHAIN AMINO ACID TRANSPORT ATP-BINDING PROTEIN"/>
    <property type="match status" value="1"/>
</dbReference>
<reference evidence="5 6" key="1">
    <citation type="submission" date="2021-03" db="EMBL/GenBank/DDBJ databases">
        <title>Sneathiella sp. CAU 1612 isolated from Kang Won-do.</title>
        <authorList>
            <person name="Kim W."/>
        </authorList>
    </citation>
    <scope>NUCLEOTIDE SEQUENCE [LARGE SCALE GENOMIC DNA]</scope>
    <source>
        <strain evidence="5 6">CAU 1612</strain>
    </source>
</reference>
<evidence type="ECO:0000313" key="6">
    <source>
        <dbReference type="Proteomes" id="UP000664761"/>
    </source>
</evidence>
<evidence type="ECO:0000313" key="5">
    <source>
        <dbReference type="EMBL" id="MBO0334014.1"/>
    </source>
</evidence>
<dbReference type="InterPro" id="IPR003593">
    <property type="entry name" value="AAA+_ATPase"/>
</dbReference>
<keyword evidence="6" id="KW-1185">Reference proteome</keyword>
<evidence type="ECO:0000256" key="3">
    <source>
        <dbReference type="ARBA" id="ARBA00022840"/>
    </source>
</evidence>